<dbReference type="EMBL" id="CM056783">
    <property type="protein sequence ID" value="KAJ8726718.1"/>
    <property type="molecule type" value="Genomic_DNA"/>
</dbReference>
<evidence type="ECO:0000313" key="1">
    <source>
        <dbReference type="EMBL" id="KAJ8726718.1"/>
    </source>
</evidence>
<sequence length="279" mass="32048">MQCLNTIRASGLKLYGALPVQPHINICSRLYRKSTFRNTPMVKRPCFDLRNVSIVRGSDTHAKMVTWFMNTHYWPREPSVIGLWMPLDCSYLEFLTAKFSHSGERLLAMEYLPRTREKKIIGLCVANRVYPWMAAELEQWGHATESIPEKHRMYFCAHCLTSPNLFKKYNVEYIYDIEVLGTSAEVTGQGVGTLLLKAAIDSAHDMRHPLVQVVAVSSYASKICEKCGMTKVWSMEYKDFIDKCGQSVFYPRAPHHTVNIYIKYFEPKKGGAYPCKPPF</sequence>
<name>A0ACC2QVR4_9NEOP</name>
<protein>
    <submittedName>
        <fullName evidence="1">Uncharacterized protein</fullName>
    </submittedName>
</protein>
<comment type="caution">
    <text evidence="1">The sequence shown here is derived from an EMBL/GenBank/DDBJ whole genome shotgun (WGS) entry which is preliminary data.</text>
</comment>
<dbReference type="Proteomes" id="UP001231649">
    <property type="component" value="Chromosome 7"/>
</dbReference>
<gene>
    <name evidence="1" type="ORF">PYW08_015115</name>
</gene>
<accession>A0ACC2QVR4</accession>
<reference evidence="1" key="1">
    <citation type="submission" date="2023-03" db="EMBL/GenBank/DDBJ databases">
        <title>Chromosome-level genomes of two armyworms, Mythimna separata and Mythimna loreyi, provide insights into the biosynthesis and reception of sex pheromones.</title>
        <authorList>
            <person name="Zhao H."/>
        </authorList>
    </citation>
    <scope>NUCLEOTIDE SEQUENCE</scope>
    <source>
        <strain evidence="1">BeijingLab</strain>
    </source>
</reference>
<keyword evidence="2" id="KW-1185">Reference proteome</keyword>
<evidence type="ECO:0000313" key="2">
    <source>
        <dbReference type="Proteomes" id="UP001231649"/>
    </source>
</evidence>
<organism evidence="1 2">
    <name type="scientific">Mythimna loreyi</name>
    <dbReference type="NCBI Taxonomy" id="667449"/>
    <lineage>
        <taxon>Eukaryota</taxon>
        <taxon>Metazoa</taxon>
        <taxon>Ecdysozoa</taxon>
        <taxon>Arthropoda</taxon>
        <taxon>Hexapoda</taxon>
        <taxon>Insecta</taxon>
        <taxon>Pterygota</taxon>
        <taxon>Neoptera</taxon>
        <taxon>Endopterygota</taxon>
        <taxon>Lepidoptera</taxon>
        <taxon>Glossata</taxon>
        <taxon>Ditrysia</taxon>
        <taxon>Noctuoidea</taxon>
        <taxon>Noctuidae</taxon>
        <taxon>Noctuinae</taxon>
        <taxon>Hadenini</taxon>
        <taxon>Mythimna</taxon>
    </lineage>
</organism>
<proteinExistence type="predicted"/>